<dbReference type="InterPro" id="IPR003680">
    <property type="entry name" value="Flavodoxin_fold"/>
</dbReference>
<reference evidence="4 5" key="1">
    <citation type="submission" date="2019-09" db="EMBL/GenBank/DDBJ databases">
        <authorList>
            <person name="Dittami M. S."/>
        </authorList>
    </citation>
    <scope>NUCLEOTIDE SEQUENCE [LARGE SCALE GENOMIC DNA]</scope>
    <source>
        <strain evidence="4">SPHINGO391</strain>
    </source>
</reference>
<dbReference type="PANTHER" id="PTHR10204:SF34">
    <property type="entry name" value="NAD(P)H DEHYDROGENASE [QUINONE] 1 ISOFORM 1"/>
    <property type="match status" value="1"/>
</dbReference>
<dbReference type="PANTHER" id="PTHR10204">
    <property type="entry name" value="NAD P H OXIDOREDUCTASE-RELATED"/>
    <property type="match status" value="1"/>
</dbReference>
<dbReference type="SUPFAM" id="SSF52218">
    <property type="entry name" value="Flavoproteins"/>
    <property type="match status" value="1"/>
</dbReference>
<accession>A0A5E8ABJ7</accession>
<comment type="similarity">
    <text evidence="1">Belongs to the NAD(P)H dehydrogenase (quinone) family.</text>
</comment>
<dbReference type="RefSeq" id="WP_151991844.1">
    <property type="nucleotide sequence ID" value="NZ_LR701528.1"/>
</dbReference>
<name>A0A5E8ABJ7_9SPHN</name>
<keyword evidence="2 4" id="KW-0560">Oxidoreductase</keyword>
<dbReference type="InterPro" id="IPR051545">
    <property type="entry name" value="NAD(P)H_dehydrogenase_qn"/>
</dbReference>
<sequence length="243" mass="27635">MNVLLIFAHPEPQSFTGALLDRAKAVLEADGHNYEVSDLYGEKFDPVADRRDFKTVADPDYFSFQTEQALAEEQDGFAEDIRREQARVTRAELIVFLFPLWWGGPPAIVKGWFDRVMSYGFGYVDGARYDRGLFRGRFAMTCIPTGGTPERFSKGSTYGPIETVLWPFQHCAIRYTGLTLLDDFIAYATPRVDQVQREVYLEQWATHLRAGLAQAEAELQPIEIRRGAISTRPLQFEPQAVIE</sequence>
<evidence type="ECO:0000313" key="4">
    <source>
        <dbReference type="EMBL" id="VVT28298.1"/>
    </source>
</evidence>
<dbReference type="EC" id="1.6.5.2" evidence="4"/>
<proteinExistence type="inferred from homology"/>
<evidence type="ECO:0000256" key="2">
    <source>
        <dbReference type="ARBA" id="ARBA00023002"/>
    </source>
</evidence>
<gene>
    <name evidence="4" type="ORF">SPHINGO391_500166</name>
</gene>
<dbReference type="Gene3D" id="3.40.50.360">
    <property type="match status" value="1"/>
</dbReference>
<evidence type="ECO:0000256" key="1">
    <source>
        <dbReference type="ARBA" id="ARBA00006252"/>
    </source>
</evidence>
<dbReference type="Proteomes" id="UP000326857">
    <property type="component" value="Unassembled WGS sequence"/>
</dbReference>
<dbReference type="AlphaFoldDB" id="A0A5E8ABJ7"/>
<organism evidence="4 5">
    <name type="scientific">Sphingomonas aurantiaca</name>
    <dbReference type="NCBI Taxonomy" id="185949"/>
    <lineage>
        <taxon>Bacteria</taxon>
        <taxon>Pseudomonadati</taxon>
        <taxon>Pseudomonadota</taxon>
        <taxon>Alphaproteobacteria</taxon>
        <taxon>Sphingomonadales</taxon>
        <taxon>Sphingomonadaceae</taxon>
        <taxon>Sphingomonas</taxon>
    </lineage>
</organism>
<dbReference type="GO" id="GO:0005829">
    <property type="term" value="C:cytosol"/>
    <property type="evidence" value="ECO:0007669"/>
    <property type="project" value="TreeGrafter"/>
</dbReference>
<dbReference type="GO" id="GO:0003955">
    <property type="term" value="F:NAD(P)H dehydrogenase (quinone) activity"/>
    <property type="evidence" value="ECO:0007669"/>
    <property type="project" value="UniProtKB-EC"/>
</dbReference>
<feature type="domain" description="Flavodoxin-like fold" evidence="3">
    <location>
        <begin position="1"/>
        <end position="208"/>
    </location>
</feature>
<evidence type="ECO:0000313" key="5">
    <source>
        <dbReference type="Proteomes" id="UP000326857"/>
    </source>
</evidence>
<dbReference type="Pfam" id="PF02525">
    <property type="entry name" value="Flavodoxin_2"/>
    <property type="match status" value="1"/>
</dbReference>
<dbReference type="InterPro" id="IPR029039">
    <property type="entry name" value="Flavoprotein-like_sf"/>
</dbReference>
<protein>
    <submittedName>
        <fullName evidence="4">NAD(P)H dehydrogenase (Quinone)</fullName>
        <ecNumber evidence="4">1.6.5.2</ecNumber>
    </submittedName>
</protein>
<evidence type="ECO:0000259" key="3">
    <source>
        <dbReference type="Pfam" id="PF02525"/>
    </source>
</evidence>
<dbReference type="EMBL" id="CABVLI010000046">
    <property type="protein sequence ID" value="VVT28298.1"/>
    <property type="molecule type" value="Genomic_DNA"/>
</dbReference>